<dbReference type="Pfam" id="PF00933">
    <property type="entry name" value="Glyco_hydro_3"/>
    <property type="match status" value="1"/>
</dbReference>
<keyword evidence="2 5" id="KW-0378">Hydrolase</keyword>
<sequence length="896" mass="100187">MKRFHTISLLLVTLFMLLHGCQQADDPAYKNPELPIEDRVDDLLSRMTLEEKFWQLFMIPGDLSDGKERYRHGIFGFQVATKGQSANEVEQLLDYLGEGTAQETAELINDIQKYFVEETRLGIPIIPFDEALHGLVRDGATAFPQAIGLAASWDTTMIGDVARAITQETKTRGIRQILSPVLNIARDVRWGRTEETYGEDPYLTTQMAYSFITQFEKSGVITTPKHFVANVGDGGRDSYPIHFNERLLEEIYFPAFKKCFIDGQAWSVMTSYNSLDGRQCTANDWLLNKKLKDEWGFDGFVISDAGATGGANVLHYTAKNYAESTEQAIENGLDVIFQTSYDHYPLFFEAFEEGMIDEAAIDEAVRRVLRAKFKLGLFENPYIDPAQADKVNGSQAHREVAKQAALKSMVLLKNDHHTLPLSKEILSIALIGTDAVEARLGGYSGPGNESVSIKDGIQQKLGTACQVNYAPGCGRESESFVTIPAGQLSHQLANEKQKGLKAAYFNNITLEGEPALERIDPVIDFRWTLFSPDQATINYDFYSARWTGQLTAPATGQYEIGIKGDDGYRLYINDELHIDNWQKQTFRQLTRPYHFVKGKTYDIRLEFYETTGNVNLKLIWNAGVKDRWQEEIKGAVNIAKKSDVAIVVVGIEEGEFRDRAYLTLPGHQEALIQEVTATGKPVVVVLIGGSAITMNNWINDVPAIVDAWYPGDEGGNAVADVLFGDYNPAGRLPITFPIHESQLPLYYNHKPTGRGDDYLNLSGKPLFPFGYGLSYTSFAYSKLEIDQPVIAAGESSTVRFKITNTGAYDGDEVVQMYIKDLYASVVRPVMELKGFQRIHLKQGETKEVSFTITPEQLSMLNEAMDRVIEPGDFRIMIGASSNDIRLRSTLTVSEGR</sequence>
<reference evidence="5" key="2">
    <citation type="submission" date="2021-04" db="EMBL/GenBank/DDBJ databases">
        <authorList>
            <person name="Zhang T."/>
            <person name="Zhang Y."/>
            <person name="Lu D."/>
            <person name="Zuo D."/>
            <person name="Du Z."/>
        </authorList>
    </citation>
    <scope>NUCLEOTIDE SEQUENCE</scope>
    <source>
        <strain evidence="5">JR1</strain>
    </source>
</reference>
<feature type="signal peptide" evidence="3">
    <location>
        <begin position="1"/>
        <end position="24"/>
    </location>
</feature>
<dbReference type="Pfam" id="PF01915">
    <property type="entry name" value="Glyco_hydro_3_C"/>
    <property type="match status" value="1"/>
</dbReference>
<dbReference type="InterPro" id="IPR001764">
    <property type="entry name" value="Glyco_hydro_3_N"/>
</dbReference>
<dbReference type="Proteomes" id="UP000679220">
    <property type="component" value="Unassembled WGS sequence"/>
</dbReference>
<dbReference type="InterPro" id="IPR050288">
    <property type="entry name" value="Cellulose_deg_GH3"/>
</dbReference>
<dbReference type="Gene3D" id="3.20.20.300">
    <property type="entry name" value="Glycoside hydrolase, family 3, N-terminal domain"/>
    <property type="match status" value="1"/>
</dbReference>
<name>A0A941IY26_9BACT</name>
<evidence type="ECO:0000313" key="6">
    <source>
        <dbReference type="Proteomes" id="UP000679220"/>
    </source>
</evidence>
<dbReference type="EMBL" id="JAGTAR010000032">
    <property type="protein sequence ID" value="MBR8537451.1"/>
    <property type="molecule type" value="Genomic_DNA"/>
</dbReference>
<dbReference type="InterPro" id="IPR013783">
    <property type="entry name" value="Ig-like_fold"/>
</dbReference>
<dbReference type="PRINTS" id="PR00133">
    <property type="entry name" value="GLHYDRLASE3"/>
</dbReference>
<evidence type="ECO:0000259" key="4">
    <source>
        <dbReference type="PROSITE" id="PS51820"/>
    </source>
</evidence>
<dbReference type="AlphaFoldDB" id="A0A941IY26"/>
<dbReference type="SUPFAM" id="SSF52279">
    <property type="entry name" value="Beta-D-glucan exohydrolase, C-terminal domain"/>
    <property type="match status" value="1"/>
</dbReference>
<comment type="similarity">
    <text evidence="1">Belongs to the glycosyl hydrolase 3 family.</text>
</comment>
<dbReference type="Gene3D" id="2.60.40.10">
    <property type="entry name" value="Immunoglobulins"/>
    <property type="match status" value="1"/>
</dbReference>
<dbReference type="Gene3D" id="3.40.50.1700">
    <property type="entry name" value="Glycoside hydrolase family 3 C-terminal domain"/>
    <property type="match status" value="2"/>
</dbReference>
<reference evidence="5" key="1">
    <citation type="journal article" date="2018" name="Int. J. Syst. Evol. Microbiol.">
        <title>Carboxylicivirga sediminis sp. nov., isolated from coastal sediment.</title>
        <authorList>
            <person name="Wang F.Q."/>
            <person name="Ren L.H."/>
            <person name="Zou R.J."/>
            <person name="Sun Y.Z."/>
            <person name="Liu X.J."/>
            <person name="Jiang F."/>
            <person name="Liu L.J."/>
        </authorList>
    </citation>
    <scope>NUCLEOTIDE SEQUENCE</scope>
    <source>
        <strain evidence="5">JR1</strain>
    </source>
</reference>
<keyword evidence="3" id="KW-0732">Signal</keyword>
<dbReference type="SMART" id="SM00758">
    <property type="entry name" value="PA14"/>
    <property type="match status" value="1"/>
</dbReference>
<dbReference type="InterPro" id="IPR002772">
    <property type="entry name" value="Glyco_hydro_3_C"/>
</dbReference>
<dbReference type="InterPro" id="IPR017853">
    <property type="entry name" value="GH"/>
</dbReference>
<dbReference type="InterPro" id="IPR037524">
    <property type="entry name" value="PA14/GLEYA"/>
</dbReference>
<accession>A0A941IY26</accession>
<evidence type="ECO:0000256" key="2">
    <source>
        <dbReference type="ARBA" id="ARBA00022801"/>
    </source>
</evidence>
<dbReference type="PANTHER" id="PTHR42715:SF10">
    <property type="entry name" value="BETA-GLUCOSIDASE"/>
    <property type="match status" value="1"/>
</dbReference>
<dbReference type="GO" id="GO:0005975">
    <property type="term" value="P:carbohydrate metabolic process"/>
    <property type="evidence" value="ECO:0007669"/>
    <property type="project" value="InterPro"/>
</dbReference>
<dbReference type="RefSeq" id="WP_212192476.1">
    <property type="nucleotide sequence ID" value="NZ_JAGTAR010000032.1"/>
</dbReference>
<dbReference type="Pfam" id="PF14310">
    <property type="entry name" value="Fn3-like"/>
    <property type="match status" value="1"/>
</dbReference>
<feature type="chain" id="PRO_5036865858" evidence="3">
    <location>
        <begin position="25"/>
        <end position="896"/>
    </location>
</feature>
<dbReference type="Pfam" id="PF07691">
    <property type="entry name" value="PA14"/>
    <property type="match status" value="1"/>
</dbReference>
<dbReference type="FunFam" id="2.60.40.10:FF:000495">
    <property type="entry name" value="Periplasmic beta-glucosidase"/>
    <property type="match status" value="1"/>
</dbReference>
<feature type="domain" description="PA14" evidence="4">
    <location>
        <begin position="495"/>
        <end position="636"/>
    </location>
</feature>
<dbReference type="InterPro" id="IPR026891">
    <property type="entry name" value="Fn3-like"/>
</dbReference>
<comment type="caution">
    <text evidence="5">The sequence shown here is derived from an EMBL/GenBank/DDBJ whole genome shotgun (WGS) entry which is preliminary data.</text>
</comment>
<evidence type="ECO:0000256" key="1">
    <source>
        <dbReference type="ARBA" id="ARBA00005336"/>
    </source>
</evidence>
<proteinExistence type="inferred from homology"/>
<dbReference type="InterPro" id="IPR011658">
    <property type="entry name" value="PA14_dom"/>
</dbReference>
<evidence type="ECO:0000256" key="3">
    <source>
        <dbReference type="SAM" id="SignalP"/>
    </source>
</evidence>
<dbReference type="PROSITE" id="PS51820">
    <property type="entry name" value="PA14"/>
    <property type="match status" value="1"/>
</dbReference>
<gene>
    <name evidence="5" type="ORF">KDU71_17920</name>
</gene>
<dbReference type="InterPro" id="IPR036881">
    <property type="entry name" value="Glyco_hydro_3_C_sf"/>
</dbReference>
<evidence type="ECO:0000313" key="5">
    <source>
        <dbReference type="EMBL" id="MBR8537451.1"/>
    </source>
</evidence>
<dbReference type="InterPro" id="IPR036962">
    <property type="entry name" value="Glyco_hydro_3_N_sf"/>
</dbReference>
<dbReference type="SMART" id="SM01217">
    <property type="entry name" value="Fn3_like"/>
    <property type="match status" value="1"/>
</dbReference>
<protein>
    <submittedName>
        <fullName evidence="5">Glycoside hydrolase family 3 C-terminal domain-containing protein</fullName>
    </submittedName>
</protein>
<keyword evidence="6" id="KW-1185">Reference proteome</keyword>
<organism evidence="5 6">
    <name type="scientific">Carboxylicivirga sediminis</name>
    <dbReference type="NCBI Taxonomy" id="2006564"/>
    <lineage>
        <taxon>Bacteria</taxon>
        <taxon>Pseudomonadati</taxon>
        <taxon>Bacteroidota</taxon>
        <taxon>Bacteroidia</taxon>
        <taxon>Marinilabiliales</taxon>
        <taxon>Marinilabiliaceae</taxon>
        <taxon>Carboxylicivirga</taxon>
    </lineage>
</organism>
<dbReference type="SUPFAM" id="SSF51445">
    <property type="entry name" value="(Trans)glycosidases"/>
    <property type="match status" value="1"/>
</dbReference>
<dbReference type="GO" id="GO:0008422">
    <property type="term" value="F:beta-glucosidase activity"/>
    <property type="evidence" value="ECO:0007669"/>
    <property type="project" value="UniProtKB-ARBA"/>
</dbReference>
<dbReference type="PANTHER" id="PTHR42715">
    <property type="entry name" value="BETA-GLUCOSIDASE"/>
    <property type="match status" value="1"/>
</dbReference>